<name>A0AAE0D377_COLKA</name>
<dbReference type="AlphaFoldDB" id="A0AAE0D377"/>
<gene>
    <name evidence="2" type="ORF">CKAH01_06903</name>
</gene>
<sequence length="70" mass="7792">MTRSRNTSEVSTPLNKRLHKEMNGKTEKMGSASTAASTATNRQQSPERFYTRQKFTCEETKPMGAVPVAV</sequence>
<comment type="caution">
    <text evidence="2">The sequence shown here is derived from an EMBL/GenBank/DDBJ whole genome shotgun (WGS) entry which is preliminary data.</text>
</comment>
<accession>A0AAE0D377</accession>
<organism evidence="2 3">
    <name type="scientific">Colletotrichum kahawae</name>
    <name type="common">Coffee berry disease fungus</name>
    <dbReference type="NCBI Taxonomy" id="34407"/>
    <lineage>
        <taxon>Eukaryota</taxon>
        <taxon>Fungi</taxon>
        <taxon>Dikarya</taxon>
        <taxon>Ascomycota</taxon>
        <taxon>Pezizomycotina</taxon>
        <taxon>Sordariomycetes</taxon>
        <taxon>Hypocreomycetidae</taxon>
        <taxon>Glomerellales</taxon>
        <taxon>Glomerellaceae</taxon>
        <taxon>Colletotrichum</taxon>
        <taxon>Colletotrichum gloeosporioides species complex</taxon>
    </lineage>
</organism>
<protein>
    <submittedName>
        <fullName evidence="2">Uncharacterized protein</fullName>
    </submittedName>
</protein>
<evidence type="ECO:0000313" key="3">
    <source>
        <dbReference type="Proteomes" id="UP001281614"/>
    </source>
</evidence>
<proteinExistence type="predicted"/>
<dbReference type="EMBL" id="VYYT01000322">
    <property type="protein sequence ID" value="KAK2743193.1"/>
    <property type="molecule type" value="Genomic_DNA"/>
</dbReference>
<evidence type="ECO:0000313" key="2">
    <source>
        <dbReference type="EMBL" id="KAK2743193.1"/>
    </source>
</evidence>
<feature type="compositionally biased region" description="Polar residues" evidence="1">
    <location>
        <begin position="1"/>
        <end position="14"/>
    </location>
</feature>
<dbReference type="Proteomes" id="UP001281614">
    <property type="component" value="Unassembled WGS sequence"/>
</dbReference>
<reference evidence="2" key="1">
    <citation type="submission" date="2023-02" db="EMBL/GenBank/DDBJ databases">
        <title>Colletotrichum kahawae CIFC_Que2 genome sequencing and assembly.</title>
        <authorList>
            <person name="Baroncelli R."/>
        </authorList>
    </citation>
    <scope>NUCLEOTIDE SEQUENCE</scope>
    <source>
        <strain evidence="2">CIFC_Que2</strain>
    </source>
</reference>
<feature type="compositionally biased region" description="Low complexity" evidence="1">
    <location>
        <begin position="31"/>
        <end position="40"/>
    </location>
</feature>
<keyword evidence="3" id="KW-1185">Reference proteome</keyword>
<feature type="region of interest" description="Disordered" evidence="1">
    <location>
        <begin position="1"/>
        <end position="49"/>
    </location>
</feature>
<evidence type="ECO:0000256" key="1">
    <source>
        <dbReference type="SAM" id="MobiDB-lite"/>
    </source>
</evidence>